<organism evidence="4">
    <name type="scientific">Clostridioides difficile</name>
    <name type="common">Peptoclostridium difficile</name>
    <dbReference type="NCBI Taxonomy" id="1496"/>
    <lineage>
        <taxon>Bacteria</taxon>
        <taxon>Bacillati</taxon>
        <taxon>Bacillota</taxon>
        <taxon>Clostridia</taxon>
        <taxon>Peptostreptococcales</taxon>
        <taxon>Peptostreptococcaceae</taxon>
        <taxon>Clostridioides</taxon>
    </lineage>
</organism>
<dbReference type="Gene3D" id="1.10.1790.10">
    <property type="entry name" value="PRD domain"/>
    <property type="match status" value="1"/>
</dbReference>
<proteinExistence type="predicted"/>
<keyword evidence="1 4" id="KW-0808">Transferase</keyword>
<dbReference type="RefSeq" id="WP_021361798.1">
    <property type="nucleotide sequence ID" value="NZ_CAAJVU010000023.1"/>
</dbReference>
<dbReference type="EC" id="2.7.1.-" evidence="4"/>
<sequence>MVKAVGDIIGKCSAISFDMKLDKSYDEVIVDFKNLINNIDNKDVLLFTDMGSLNSFDEIIKKEKKCGVRVIPMVTTLTVLEAVQKANMGLPLNDVYNSITNTRKYYFGTNEIQNKENLSKTIIIASHVSEGVDNKTRKILEEKMSRYLDGIDIISVPYKTEKDLSLNITKLKESSNIVAVINEQRINIRGIDYISKKDIDKDENINKLKNIIKISIGYDDVVEGLKTSLKSSNYNRIFKDIKYVSDELFLVFNIEKKYDKVIGLMMHLAFMVDGLIGNTREIEKLDKEKTLDYHKSLSKIKDIVSQLDKKYNIEINEKECYQILLILEYAEIIEKDYQ</sequence>
<dbReference type="SUPFAM" id="SSF53062">
    <property type="entry name" value="PTS system fructose IIA component-like"/>
    <property type="match status" value="1"/>
</dbReference>
<dbReference type="PROSITE" id="PS51096">
    <property type="entry name" value="PTS_EIIA_TYPE_4"/>
    <property type="match status" value="1"/>
</dbReference>
<protein>
    <submittedName>
        <fullName evidence="4">Sigma-54 factor, interaction domain-containing protein,transcriptional regulatory protein levr</fullName>
        <ecNumber evidence="4">2.7.1.-</ecNumber>
    </submittedName>
</protein>
<evidence type="ECO:0000259" key="2">
    <source>
        <dbReference type="PROSITE" id="PS51096"/>
    </source>
</evidence>
<name>A0A381I6N3_CLODI</name>
<dbReference type="InterPro" id="IPR011608">
    <property type="entry name" value="PRD"/>
</dbReference>
<accession>A0A381I6N3</accession>
<feature type="domain" description="PRD" evidence="3">
    <location>
        <begin position="228"/>
        <end position="337"/>
    </location>
</feature>
<dbReference type="InterPro" id="IPR004701">
    <property type="entry name" value="PTS_EIIA_man-typ"/>
</dbReference>
<dbReference type="Gene3D" id="3.40.50.510">
    <property type="entry name" value="Phosphotransferase system, mannose-type IIA component"/>
    <property type="match status" value="1"/>
</dbReference>
<dbReference type="EMBL" id="UFWD01000001">
    <property type="protein sequence ID" value="SUY22112.1"/>
    <property type="molecule type" value="Genomic_DNA"/>
</dbReference>
<dbReference type="PROSITE" id="PS51372">
    <property type="entry name" value="PRD_2"/>
    <property type="match status" value="1"/>
</dbReference>
<dbReference type="SUPFAM" id="SSF63520">
    <property type="entry name" value="PTS-regulatory domain, PRD"/>
    <property type="match status" value="1"/>
</dbReference>
<reference evidence="4" key="1">
    <citation type="submission" date="2018-06" db="EMBL/GenBank/DDBJ databases">
        <authorList>
            <consortium name="Pathogen Informatics"/>
            <person name="Doyle S."/>
        </authorList>
    </citation>
    <scope>NUCLEOTIDE SEQUENCE</scope>
    <source>
        <strain evidence="4">NCTC13307</strain>
    </source>
</reference>
<evidence type="ECO:0000256" key="1">
    <source>
        <dbReference type="ARBA" id="ARBA00022679"/>
    </source>
</evidence>
<dbReference type="GO" id="GO:0016740">
    <property type="term" value="F:transferase activity"/>
    <property type="evidence" value="ECO:0007669"/>
    <property type="project" value="UniProtKB-KW"/>
</dbReference>
<evidence type="ECO:0000313" key="4">
    <source>
        <dbReference type="EMBL" id="SUY22112.1"/>
    </source>
</evidence>
<dbReference type="InterPro" id="IPR036662">
    <property type="entry name" value="PTS_EIIA_man-typ_sf"/>
</dbReference>
<evidence type="ECO:0000259" key="3">
    <source>
        <dbReference type="PROSITE" id="PS51372"/>
    </source>
</evidence>
<gene>
    <name evidence="4" type="ORF">NCTC13307_01032</name>
</gene>
<dbReference type="InterPro" id="IPR036634">
    <property type="entry name" value="PRD_sf"/>
</dbReference>
<dbReference type="GO" id="GO:0009401">
    <property type="term" value="P:phosphoenolpyruvate-dependent sugar phosphotransferase system"/>
    <property type="evidence" value="ECO:0007669"/>
    <property type="project" value="InterPro"/>
</dbReference>
<dbReference type="GO" id="GO:0016020">
    <property type="term" value="C:membrane"/>
    <property type="evidence" value="ECO:0007669"/>
    <property type="project" value="InterPro"/>
</dbReference>
<dbReference type="Pfam" id="PF00874">
    <property type="entry name" value="PRD"/>
    <property type="match status" value="1"/>
</dbReference>
<dbReference type="GO" id="GO:0006355">
    <property type="term" value="P:regulation of DNA-templated transcription"/>
    <property type="evidence" value="ECO:0007669"/>
    <property type="project" value="InterPro"/>
</dbReference>
<dbReference type="AlphaFoldDB" id="A0A381I6N3"/>
<feature type="domain" description="PTS EIIA type-4" evidence="2">
    <location>
        <begin position="1"/>
        <end position="107"/>
    </location>
</feature>